<sequence>MRMALSTHMESEHVPCSSAGLIWTFAEARAFRSSAVRLSEGPPCGTACATPTKCAPESTAKADIAHKAVGSAGATYGYSKKFAEGWDRIFAKGASAAMMLSGITGMALMLRCRAQRFLTQAAEELPQHCVNLEQAAAWGYKPGDRVQRDRRVSFTMRHLLPRCACQG</sequence>
<gene>
    <name evidence="1" type="ORF">EVOR1521_LOCUS1090</name>
</gene>
<comment type="caution">
    <text evidence="1">The sequence shown here is derived from an EMBL/GenBank/DDBJ whole genome shotgun (WGS) entry which is preliminary data.</text>
</comment>
<keyword evidence="2" id="KW-1185">Reference proteome</keyword>
<protein>
    <submittedName>
        <fullName evidence="1">Uncharacterized protein</fullName>
    </submittedName>
</protein>
<organism evidence="1 2">
    <name type="scientific">Effrenium voratum</name>
    <dbReference type="NCBI Taxonomy" id="2562239"/>
    <lineage>
        <taxon>Eukaryota</taxon>
        <taxon>Sar</taxon>
        <taxon>Alveolata</taxon>
        <taxon>Dinophyceae</taxon>
        <taxon>Suessiales</taxon>
        <taxon>Symbiodiniaceae</taxon>
        <taxon>Effrenium</taxon>
    </lineage>
</organism>
<evidence type="ECO:0000313" key="1">
    <source>
        <dbReference type="EMBL" id="CAJ1370536.1"/>
    </source>
</evidence>
<dbReference type="EMBL" id="CAUJNA010000025">
    <property type="protein sequence ID" value="CAJ1370536.1"/>
    <property type="molecule type" value="Genomic_DNA"/>
</dbReference>
<reference evidence="1" key="1">
    <citation type="submission" date="2023-08" db="EMBL/GenBank/DDBJ databases">
        <authorList>
            <person name="Chen Y."/>
            <person name="Shah S."/>
            <person name="Dougan E. K."/>
            <person name="Thang M."/>
            <person name="Chan C."/>
        </authorList>
    </citation>
    <scope>NUCLEOTIDE SEQUENCE</scope>
</reference>
<evidence type="ECO:0000313" key="2">
    <source>
        <dbReference type="Proteomes" id="UP001178507"/>
    </source>
</evidence>
<dbReference type="Proteomes" id="UP001178507">
    <property type="component" value="Unassembled WGS sequence"/>
</dbReference>
<accession>A0AA36HKL1</accession>
<name>A0AA36HKL1_9DINO</name>
<proteinExistence type="predicted"/>
<dbReference type="AlphaFoldDB" id="A0AA36HKL1"/>